<sequence length="441" mass="46055">MTTTDNQRRRERGPLRRRLVVDITPLRESPDYRRLWTGHAVAILGTQMTRVAVPYQVYVLTDSTLMVGLASLAQLIPLMVCSLFGGSVADAVDRRKLLVITECLLAVVVGGLALLALLDRPPIWAIFVLVAVSAGLSALESPARSASVASLVRREILPSAFALNQSLTQVGAIVGPAVAGVVIAALGLSTTYAVNVVSFLLSVAVLSRMRPMPPAHAVTRPGLKSVIEGLTYLRSKPAVMGCFLADVNAMFFGMPRALFPAIALGQLGGDAMTVGLLHAAPGAGALIGALTSGWVGSATRQGRAVIISIIVWGLAIAGFGLSHWLPLTLLLLMVAGVADVVSAVFRQTVLQLSVPDHLRGRLSAVHIGVVTGGPLLGDARAGATASFSSPAFAMVSGGLACAVVMGLLGWRLTALRRWTLADAEIDRREDRTGHGGAHGTS</sequence>
<feature type="transmembrane region" description="Helical" evidence="7">
    <location>
        <begin position="389"/>
        <end position="410"/>
    </location>
</feature>
<comment type="caution">
    <text evidence="8">The sequence shown here is derived from an EMBL/GenBank/DDBJ whole genome shotgun (WGS) entry which is preliminary data.</text>
</comment>
<feature type="transmembrane region" description="Helical" evidence="7">
    <location>
        <begin position="304"/>
        <end position="321"/>
    </location>
</feature>
<accession>A0ABV6M9X7</accession>
<evidence type="ECO:0000256" key="1">
    <source>
        <dbReference type="ARBA" id="ARBA00004429"/>
    </source>
</evidence>
<proteinExistence type="predicted"/>
<feature type="transmembrane region" description="Helical" evidence="7">
    <location>
        <begin position="97"/>
        <end position="117"/>
    </location>
</feature>
<keyword evidence="4 7" id="KW-0812">Transmembrane</keyword>
<evidence type="ECO:0000256" key="4">
    <source>
        <dbReference type="ARBA" id="ARBA00022692"/>
    </source>
</evidence>
<feature type="transmembrane region" description="Helical" evidence="7">
    <location>
        <begin position="35"/>
        <end position="53"/>
    </location>
</feature>
<gene>
    <name evidence="8" type="ORF">ACFFIA_27710</name>
</gene>
<dbReference type="CDD" id="cd06173">
    <property type="entry name" value="MFS_MefA_like"/>
    <property type="match status" value="1"/>
</dbReference>
<dbReference type="SUPFAM" id="SSF103473">
    <property type="entry name" value="MFS general substrate transporter"/>
    <property type="match status" value="1"/>
</dbReference>
<keyword evidence="5 7" id="KW-1133">Transmembrane helix</keyword>
<evidence type="ECO:0000256" key="7">
    <source>
        <dbReference type="SAM" id="Phobius"/>
    </source>
</evidence>
<keyword evidence="3" id="KW-1003">Cell membrane</keyword>
<reference evidence="8 9" key="1">
    <citation type="submission" date="2024-09" db="EMBL/GenBank/DDBJ databases">
        <authorList>
            <person name="Sun Q."/>
            <person name="Mori K."/>
        </authorList>
    </citation>
    <scope>NUCLEOTIDE SEQUENCE [LARGE SCALE GENOMIC DNA]</scope>
    <source>
        <strain evidence="8 9">TBRC 3947</strain>
    </source>
</reference>
<evidence type="ECO:0000256" key="2">
    <source>
        <dbReference type="ARBA" id="ARBA00022448"/>
    </source>
</evidence>
<feature type="transmembrane region" description="Helical" evidence="7">
    <location>
        <begin position="123"/>
        <end position="139"/>
    </location>
</feature>
<dbReference type="Pfam" id="PF05977">
    <property type="entry name" value="MFS_3"/>
    <property type="match status" value="1"/>
</dbReference>
<keyword evidence="9" id="KW-1185">Reference proteome</keyword>
<keyword evidence="6 7" id="KW-0472">Membrane</keyword>
<dbReference type="PANTHER" id="PTHR23513">
    <property type="entry name" value="INTEGRAL MEMBRANE EFFLUX PROTEIN-RELATED"/>
    <property type="match status" value="1"/>
</dbReference>
<dbReference type="Gene3D" id="1.20.1250.20">
    <property type="entry name" value="MFS general substrate transporter like domains"/>
    <property type="match status" value="1"/>
</dbReference>
<evidence type="ECO:0000313" key="8">
    <source>
        <dbReference type="EMBL" id="MFC0531436.1"/>
    </source>
</evidence>
<evidence type="ECO:0000313" key="9">
    <source>
        <dbReference type="Proteomes" id="UP001589867"/>
    </source>
</evidence>
<comment type="subcellular location">
    <subcellularLocation>
        <location evidence="1">Cell inner membrane</location>
        <topology evidence="1">Multi-pass membrane protein</topology>
    </subcellularLocation>
</comment>
<evidence type="ECO:0000256" key="3">
    <source>
        <dbReference type="ARBA" id="ARBA00022475"/>
    </source>
</evidence>
<protein>
    <submittedName>
        <fullName evidence="8">MFS transporter</fullName>
    </submittedName>
</protein>
<dbReference type="EMBL" id="JBHLUH010000060">
    <property type="protein sequence ID" value="MFC0531436.1"/>
    <property type="molecule type" value="Genomic_DNA"/>
</dbReference>
<organism evidence="8 9">
    <name type="scientific">Phytohabitans kaempferiae</name>
    <dbReference type="NCBI Taxonomy" id="1620943"/>
    <lineage>
        <taxon>Bacteria</taxon>
        <taxon>Bacillati</taxon>
        <taxon>Actinomycetota</taxon>
        <taxon>Actinomycetes</taxon>
        <taxon>Micromonosporales</taxon>
        <taxon>Micromonosporaceae</taxon>
    </lineage>
</organism>
<keyword evidence="2" id="KW-0813">Transport</keyword>
<dbReference type="PANTHER" id="PTHR23513:SF9">
    <property type="entry name" value="ENTEROBACTIN EXPORTER ENTS"/>
    <property type="match status" value="1"/>
</dbReference>
<evidence type="ECO:0000256" key="6">
    <source>
        <dbReference type="ARBA" id="ARBA00023136"/>
    </source>
</evidence>
<feature type="transmembrane region" description="Helical" evidence="7">
    <location>
        <begin position="65"/>
        <end position="85"/>
    </location>
</feature>
<name>A0ABV6M9X7_9ACTN</name>
<dbReference type="InterPro" id="IPR010290">
    <property type="entry name" value="TM_effector"/>
</dbReference>
<evidence type="ECO:0000256" key="5">
    <source>
        <dbReference type="ARBA" id="ARBA00022989"/>
    </source>
</evidence>
<dbReference type="Proteomes" id="UP001589867">
    <property type="component" value="Unassembled WGS sequence"/>
</dbReference>
<feature type="transmembrane region" description="Helical" evidence="7">
    <location>
        <begin position="160"/>
        <end position="186"/>
    </location>
</feature>
<dbReference type="RefSeq" id="WP_377255856.1">
    <property type="nucleotide sequence ID" value="NZ_JBHLUH010000060.1"/>
</dbReference>
<feature type="transmembrane region" description="Helical" evidence="7">
    <location>
        <begin position="271"/>
        <end position="292"/>
    </location>
</feature>
<dbReference type="InterPro" id="IPR036259">
    <property type="entry name" value="MFS_trans_sf"/>
</dbReference>